<dbReference type="SUPFAM" id="SSF49313">
    <property type="entry name" value="Cadherin-like"/>
    <property type="match status" value="1"/>
</dbReference>
<feature type="chain" id="PRO_5025457324" description="BACON domain-containing protein" evidence="2">
    <location>
        <begin position="23"/>
        <end position="1152"/>
    </location>
</feature>
<dbReference type="Proteomes" id="UP000346198">
    <property type="component" value="Unassembled WGS sequence"/>
</dbReference>
<evidence type="ECO:0000313" key="4">
    <source>
        <dbReference type="Proteomes" id="UP000346198"/>
    </source>
</evidence>
<gene>
    <name evidence="3" type="ORF">SCARR_01801</name>
</gene>
<evidence type="ECO:0000256" key="2">
    <source>
        <dbReference type="SAM" id="SignalP"/>
    </source>
</evidence>
<sequence length="1152" mass="123102">MNIKNSWVIIVLAVASTISAVADFTNVQILATANMDYGSNTVATLVSDVLTAPDGLATYQIAFDVDPMEGGSIRSGSGTGDTTPQSWGIDSGESSGARFTFDGGIGASGQYVDSIANLRVTNFSANGSSLTVAEITNLSFKSIVIADGQHSSDRVKIAAGGVTNAANGLKMSASPATNDLQTLAGSTSVTGFTVANGTTNSGNRWAVNSIEVEVDIGESVATRADWMRGAWGLSWAPEDMYNGRSETLVDDYEAFLAQISGLKTLDYIQLNLGMSYIYSPVHMGPHELLESFWQGDTDAGGIPINLIVPRVSSGVDPLGEWISATKAAGLKVQVYVNSSQMLERVGLSNPAVIPDITTRWKVWCDTNTAAQAFIASQSYHTNGVDTNRPYMFCYAEFVLKEYSLRYGDLIDSYIFDSGNYMANNGDNATNGMAADQRIYQAFADAARFGNTNATVAFNNGPERDTEELNPFSEAVVCEDFMFGHPYNGGDDLGSHTIGDPPLYDRNYAHIQKMTETGGNVHKGELTHDWTWDDRVVGHFYPPMSTTAWNAGSTPALTDAEFLLWNLEAMQAGGAISWGAPLIYPNGSGANLLIRDWGMDQLTLMDAHLSTNEVPGAPQWARAELPLPDATIGQAYYHTLVEGVHFWDPEGDAVTNVTFTLASDGLPSWLTLEEEPGNPGTWRLIGIPTEASATNYNFRLRVEDASGGTDRWVELTVNAALPFLEGPPGYPVWAANPLEISEATVYEAYTNVLIQGREFQDVGETNLVVSKVGGADWISLSPTVPGWWQLTGVPSPAEVGIETLELSVSDGTHATACTLVLTVEPAVTNVSILATATHNYGTDATATLLSDIQTAHDGLATFQFSVDVVPGAGTAVWSGDGGGATTIRSWGIYTPGEASKAQDIFNGDKGEFVESIGNIQVVNFDDGGGRLTLDDIRDISFQSVTIADAQTGGNDSVYVAVGSISNDLSDLSSNIQTINLEALREVVSPVTNFSLGTSTTNDVNKWSVNSIEVKYSILGPETYSTWAYDHGLFGPDGAPGSDTSDLDGYASLAEFALGMDPSVADGGSRDSAGMVDDGGTNYLEWVYSRRSDYVAQGLSYLLIDTTNLVNSSSSTNAADQILVGPLVDGYEPVTNRYVTDELAKFIQFKIWQD</sequence>
<accession>A0A6C2UHP6</accession>
<keyword evidence="4" id="KW-1185">Reference proteome</keyword>
<evidence type="ECO:0000256" key="1">
    <source>
        <dbReference type="SAM" id="MobiDB-lite"/>
    </source>
</evidence>
<reference evidence="3 4" key="1">
    <citation type="submission" date="2019-04" db="EMBL/GenBank/DDBJ databases">
        <authorList>
            <person name="Van Vliet M D."/>
        </authorList>
    </citation>
    <scope>NUCLEOTIDE SEQUENCE [LARGE SCALE GENOMIC DNA]</scope>
    <source>
        <strain evidence="3 4">F21</strain>
    </source>
</reference>
<feature type="compositionally biased region" description="Polar residues" evidence="1">
    <location>
        <begin position="74"/>
        <end position="89"/>
    </location>
</feature>
<dbReference type="RefSeq" id="WP_168433152.1">
    <property type="nucleotide sequence ID" value="NZ_CAAHFH010000001.1"/>
</dbReference>
<dbReference type="Pfam" id="PF05345">
    <property type="entry name" value="He_PIG"/>
    <property type="match status" value="1"/>
</dbReference>
<keyword evidence="2" id="KW-0732">Signal</keyword>
<dbReference type="EMBL" id="CAAHFH010000001">
    <property type="protein sequence ID" value="VGO19742.1"/>
    <property type="molecule type" value="Genomic_DNA"/>
</dbReference>
<dbReference type="GO" id="GO:0016020">
    <property type="term" value="C:membrane"/>
    <property type="evidence" value="ECO:0007669"/>
    <property type="project" value="InterPro"/>
</dbReference>
<organism evidence="3 4">
    <name type="scientific">Pontiella sulfatireligans</name>
    <dbReference type="NCBI Taxonomy" id="2750658"/>
    <lineage>
        <taxon>Bacteria</taxon>
        <taxon>Pseudomonadati</taxon>
        <taxon>Kiritimatiellota</taxon>
        <taxon>Kiritimatiellia</taxon>
        <taxon>Kiritimatiellales</taxon>
        <taxon>Pontiellaceae</taxon>
        <taxon>Pontiella</taxon>
    </lineage>
</organism>
<dbReference type="AlphaFoldDB" id="A0A6C2UHP6"/>
<evidence type="ECO:0000313" key="3">
    <source>
        <dbReference type="EMBL" id="VGO19742.1"/>
    </source>
</evidence>
<feature type="signal peptide" evidence="2">
    <location>
        <begin position="1"/>
        <end position="22"/>
    </location>
</feature>
<dbReference type="InterPro" id="IPR013783">
    <property type="entry name" value="Ig-like_fold"/>
</dbReference>
<dbReference type="Gene3D" id="2.60.40.10">
    <property type="entry name" value="Immunoglobulins"/>
    <property type="match status" value="1"/>
</dbReference>
<proteinExistence type="predicted"/>
<name>A0A6C2UHP6_9BACT</name>
<feature type="region of interest" description="Disordered" evidence="1">
    <location>
        <begin position="70"/>
        <end position="89"/>
    </location>
</feature>
<dbReference type="InterPro" id="IPR015919">
    <property type="entry name" value="Cadherin-like_sf"/>
</dbReference>
<protein>
    <recommendedName>
        <fullName evidence="5">BACON domain-containing protein</fullName>
    </recommendedName>
</protein>
<dbReference type="GO" id="GO:0005509">
    <property type="term" value="F:calcium ion binding"/>
    <property type="evidence" value="ECO:0007669"/>
    <property type="project" value="InterPro"/>
</dbReference>
<evidence type="ECO:0008006" key="5">
    <source>
        <dbReference type="Google" id="ProtNLM"/>
    </source>
</evidence>